<keyword evidence="1" id="KW-0812">Transmembrane</keyword>
<evidence type="ECO:0000313" key="5">
    <source>
        <dbReference type="Proteomes" id="UP000324748"/>
    </source>
</evidence>
<keyword evidence="5" id="KW-1185">Reference proteome</keyword>
<evidence type="ECO:0000313" key="3">
    <source>
        <dbReference type="EMBL" id="KAA1111317.1"/>
    </source>
</evidence>
<dbReference type="Pfam" id="PF25278">
    <property type="entry name" value="DUF7872"/>
    <property type="match status" value="1"/>
</dbReference>
<dbReference type="EMBL" id="VSWC01000001">
    <property type="protein sequence ID" value="KAA1119070.1"/>
    <property type="molecule type" value="Genomic_DNA"/>
</dbReference>
<dbReference type="InterPro" id="IPR057194">
    <property type="entry name" value="DUF7872"/>
</dbReference>
<evidence type="ECO:0000259" key="2">
    <source>
        <dbReference type="Pfam" id="PF25278"/>
    </source>
</evidence>
<dbReference type="EMBL" id="VDEP01000288">
    <property type="protein sequence ID" value="KAA1111317.1"/>
    <property type="molecule type" value="Genomic_DNA"/>
</dbReference>
<keyword evidence="1" id="KW-1133">Transmembrane helix</keyword>
<reference evidence="5 6" key="1">
    <citation type="submission" date="2019-05" db="EMBL/GenBank/DDBJ databases">
        <title>Emergence of the Ug99 lineage of the wheat stem rust pathogen through somatic hybridization.</title>
        <authorList>
            <person name="Li F."/>
            <person name="Upadhyaya N.M."/>
            <person name="Sperschneider J."/>
            <person name="Matny O."/>
            <person name="Nguyen-Phuc H."/>
            <person name="Mago R."/>
            <person name="Raley C."/>
            <person name="Miller M.E."/>
            <person name="Silverstein K.A.T."/>
            <person name="Henningsen E."/>
            <person name="Hirsch C.D."/>
            <person name="Visser B."/>
            <person name="Pretorius Z.A."/>
            <person name="Steffenson B.J."/>
            <person name="Schwessinger B."/>
            <person name="Dodds P.N."/>
            <person name="Figueroa M."/>
        </authorList>
    </citation>
    <scope>NUCLEOTIDE SEQUENCE [LARGE SCALE GENOMIC DNA]</scope>
    <source>
        <strain evidence="4">21-0</strain>
        <strain evidence="3 6">Ug99</strain>
    </source>
</reference>
<protein>
    <recommendedName>
        <fullName evidence="2">DUF7872 domain-containing protein</fullName>
    </recommendedName>
</protein>
<dbReference type="PANTHER" id="PTHR33339">
    <property type="entry name" value="LYSM DOMAIN-CONTAINING PROTEIN"/>
    <property type="match status" value="1"/>
</dbReference>
<accession>A0A5B0QDM3</accession>
<feature type="transmembrane region" description="Helical" evidence="1">
    <location>
        <begin position="260"/>
        <end position="280"/>
    </location>
</feature>
<comment type="caution">
    <text evidence="3">The sequence shown here is derived from an EMBL/GenBank/DDBJ whole genome shotgun (WGS) entry which is preliminary data.</text>
</comment>
<feature type="transmembrane region" description="Helical" evidence="1">
    <location>
        <begin position="233"/>
        <end position="254"/>
    </location>
</feature>
<evidence type="ECO:0000256" key="1">
    <source>
        <dbReference type="SAM" id="Phobius"/>
    </source>
</evidence>
<dbReference type="OrthoDB" id="2501761at2759"/>
<gene>
    <name evidence="4" type="ORF">PGT21_014331</name>
    <name evidence="3" type="ORF">PGTUg99_001292</name>
</gene>
<sequence length="512" mass="56514">MAYPRTTLHLRLHGKQTLIINIMSRLCSNNWMLSTTYPPRQPIFNSPNSPTSVYKALLMQGILAGTLLVSIIIPTVNGQHALQVYSGGQSLNYLHLLHARADLQTPLAKTLQPYECQPKPLSPQTWKELKLDEYIKTYPKALEINLDEFARQNNALNFVCGLNQFCSAGQLCSPISGRAWWVLAAMEQLTMYQNSLYTAIGLAASRAKAIGAELVNDLYLQNARKKYKLFQSITMVLTMALAVVAIIAGVVFLVTPGLEAGAAVATAGAMIAIAQVTMLLKAQAAEREAGRQDTFTKWSHYENQISDWQEKSQSVISKRFKEIVENPIGSQKGILGSLAGGEFCRNSLKHDTNDLESKLARILTIRMVGQILRAKKGFITIGDGCRQNGPNGAFSIDDGWLSYCDKRDGTMMNVIYDDEGKSGNKFYNAKVLVEKYKITAEYITKQAFECFKLGKGPDYDPYSDGTTLPVDENSRCLINLPVCDTKAAGVRKKLKHHTTVKACRTAGGISLP</sequence>
<feature type="domain" description="DUF7872" evidence="2">
    <location>
        <begin position="289"/>
        <end position="510"/>
    </location>
</feature>
<keyword evidence="1" id="KW-0472">Membrane</keyword>
<dbReference type="Proteomes" id="UP000325313">
    <property type="component" value="Unassembled WGS sequence"/>
</dbReference>
<name>A0A5B0QDM3_PUCGR</name>
<dbReference type="AlphaFoldDB" id="A0A5B0QDM3"/>
<dbReference type="PANTHER" id="PTHR33339:SF1">
    <property type="entry name" value="LYSM DOMAIN-CONTAINING PROTEIN"/>
    <property type="match status" value="1"/>
</dbReference>
<organism evidence="3 6">
    <name type="scientific">Puccinia graminis f. sp. tritici</name>
    <dbReference type="NCBI Taxonomy" id="56615"/>
    <lineage>
        <taxon>Eukaryota</taxon>
        <taxon>Fungi</taxon>
        <taxon>Dikarya</taxon>
        <taxon>Basidiomycota</taxon>
        <taxon>Pucciniomycotina</taxon>
        <taxon>Pucciniomycetes</taxon>
        <taxon>Pucciniales</taxon>
        <taxon>Pucciniaceae</taxon>
        <taxon>Puccinia</taxon>
    </lineage>
</organism>
<evidence type="ECO:0000313" key="6">
    <source>
        <dbReference type="Proteomes" id="UP000325313"/>
    </source>
</evidence>
<proteinExistence type="predicted"/>
<evidence type="ECO:0000313" key="4">
    <source>
        <dbReference type="EMBL" id="KAA1119070.1"/>
    </source>
</evidence>
<dbReference type="Proteomes" id="UP000324748">
    <property type="component" value="Unassembled WGS sequence"/>
</dbReference>
<feature type="transmembrane region" description="Helical" evidence="1">
    <location>
        <begin position="57"/>
        <end position="76"/>
    </location>
</feature>